<accession>A0A401NQ82</accession>
<keyword evidence="1" id="KW-0677">Repeat</keyword>
<evidence type="ECO:0000313" key="5">
    <source>
        <dbReference type="EMBL" id="GCB63040.1"/>
    </source>
</evidence>
<evidence type="ECO:0000313" key="6">
    <source>
        <dbReference type="Proteomes" id="UP000288216"/>
    </source>
</evidence>
<evidence type="ECO:0000256" key="3">
    <source>
        <dbReference type="PROSITE-ProRule" id="PRU00023"/>
    </source>
</evidence>
<feature type="repeat" description="ANK" evidence="3">
    <location>
        <begin position="64"/>
        <end position="96"/>
    </location>
</feature>
<name>A0A401NQ82_SCYTO</name>
<dbReference type="PROSITE" id="PS50297">
    <property type="entry name" value="ANK_REP_REGION"/>
    <property type="match status" value="3"/>
</dbReference>
<dbReference type="PANTHER" id="PTHR24171">
    <property type="entry name" value="ANKYRIN REPEAT DOMAIN-CONTAINING PROTEIN 39-RELATED"/>
    <property type="match status" value="1"/>
</dbReference>
<dbReference type="Pfam" id="PF00023">
    <property type="entry name" value="Ank"/>
    <property type="match status" value="1"/>
</dbReference>
<feature type="repeat" description="ANK" evidence="3">
    <location>
        <begin position="130"/>
        <end position="162"/>
    </location>
</feature>
<dbReference type="Pfam" id="PF12796">
    <property type="entry name" value="Ank_2"/>
    <property type="match status" value="1"/>
</dbReference>
<protein>
    <submittedName>
        <fullName evidence="5">Uncharacterized protein</fullName>
    </submittedName>
</protein>
<gene>
    <name evidence="5" type="ORF">scyTo_0011559</name>
</gene>
<keyword evidence="6" id="KW-1185">Reference proteome</keyword>
<dbReference type="PANTHER" id="PTHR24171:SF9">
    <property type="entry name" value="ANKYRIN REPEAT DOMAIN-CONTAINING PROTEIN 39"/>
    <property type="match status" value="1"/>
</dbReference>
<dbReference type="Gene3D" id="1.25.40.20">
    <property type="entry name" value="Ankyrin repeat-containing domain"/>
    <property type="match status" value="1"/>
</dbReference>
<dbReference type="PRINTS" id="PR01415">
    <property type="entry name" value="ANKYRIN"/>
</dbReference>
<feature type="repeat" description="ANK" evidence="3">
    <location>
        <begin position="97"/>
        <end position="129"/>
    </location>
</feature>
<dbReference type="STRING" id="75743.A0A401NQ82"/>
<dbReference type="OMA" id="HKACASG"/>
<dbReference type="AlphaFoldDB" id="A0A401NQ82"/>
<dbReference type="Proteomes" id="UP000288216">
    <property type="component" value="Unassembled WGS sequence"/>
</dbReference>
<dbReference type="InterPro" id="IPR036770">
    <property type="entry name" value="Ankyrin_rpt-contain_sf"/>
</dbReference>
<keyword evidence="2 3" id="KW-0040">ANK repeat</keyword>
<dbReference type="PROSITE" id="PS50088">
    <property type="entry name" value="ANK_REPEAT"/>
    <property type="match status" value="3"/>
</dbReference>
<dbReference type="EMBL" id="BFAA01005293">
    <property type="protein sequence ID" value="GCB63040.1"/>
    <property type="molecule type" value="Genomic_DNA"/>
</dbReference>
<feature type="compositionally biased region" description="Basic and acidic residues" evidence="4">
    <location>
        <begin position="159"/>
        <end position="188"/>
    </location>
</feature>
<reference evidence="5 6" key="1">
    <citation type="journal article" date="2018" name="Nat. Ecol. Evol.">
        <title>Shark genomes provide insights into elasmobranch evolution and the origin of vertebrates.</title>
        <authorList>
            <person name="Hara Y"/>
            <person name="Yamaguchi K"/>
            <person name="Onimaru K"/>
            <person name="Kadota M"/>
            <person name="Koyanagi M"/>
            <person name="Keeley SD"/>
            <person name="Tatsumi K"/>
            <person name="Tanaka K"/>
            <person name="Motone F"/>
            <person name="Kageyama Y"/>
            <person name="Nozu R"/>
            <person name="Adachi N"/>
            <person name="Nishimura O"/>
            <person name="Nakagawa R"/>
            <person name="Tanegashima C"/>
            <person name="Kiyatake I"/>
            <person name="Matsumoto R"/>
            <person name="Murakumo K"/>
            <person name="Nishida K"/>
            <person name="Terakita A"/>
            <person name="Kuratani S"/>
            <person name="Sato K"/>
            <person name="Hyodo S Kuraku.S."/>
        </authorList>
    </citation>
    <scope>NUCLEOTIDE SEQUENCE [LARGE SCALE GENOMIC DNA]</scope>
</reference>
<evidence type="ECO:0000256" key="2">
    <source>
        <dbReference type="ARBA" id="ARBA00023043"/>
    </source>
</evidence>
<comment type="caution">
    <text evidence="5">The sequence shown here is derived from an EMBL/GenBank/DDBJ whole genome shotgun (WGS) entry which is preliminary data.</text>
</comment>
<organism evidence="5 6">
    <name type="scientific">Scyliorhinus torazame</name>
    <name type="common">Cloudy catshark</name>
    <name type="synonym">Catulus torazame</name>
    <dbReference type="NCBI Taxonomy" id="75743"/>
    <lineage>
        <taxon>Eukaryota</taxon>
        <taxon>Metazoa</taxon>
        <taxon>Chordata</taxon>
        <taxon>Craniata</taxon>
        <taxon>Vertebrata</taxon>
        <taxon>Chondrichthyes</taxon>
        <taxon>Elasmobranchii</taxon>
        <taxon>Galeomorphii</taxon>
        <taxon>Galeoidea</taxon>
        <taxon>Carcharhiniformes</taxon>
        <taxon>Scyliorhinidae</taxon>
        <taxon>Scyliorhinus</taxon>
    </lineage>
</organism>
<proteinExistence type="predicted"/>
<dbReference type="SMART" id="SM00248">
    <property type="entry name" value="ANK"/>
    <property type="match status" value="4"/>
</dbReference>
<evidence type="ECO:0000256" key="4">
    <source>
        <dbReference type="SAM" id="MobiDB-lite"/>
    </source>
</evidence>
<sequence>MASDEHSLDCRCCSHDSSVPSSVHQTLEEMDFDRGIWSAASNGDFKGVQRFLEKGIDPNVPDLSGYTALHYASRRGDYEVCEYLLRKGANSNAQTKGGATPLHRAAYCGHLAVLKLLLSYGAVPAITDDDGATPLHKAAERGHQEACEALLQHTPALRTAKDRRSRAPHDLVREHPALKERLRPEMPT</sequence>
<evidence type="ECO:0000256" key="1">
    <source>
        <dbReference type="ARBA" id="ARBA00022737"/>
    </source>
</evidence>
<feature type="region of interest" description="Disordered" evidence="4">
    <location>
        <begin position="155"/>
        <end position="188"/>
    </location>
</feature>
<dbReference type="OrthoDB" id="539213at2759"/>
<dbReference type="SUPFAM" id="SSF48403">
    <property type="entry name" value="Ankyrin repeat"/>
    <property type="match status" value="1"/>
</dbReference>
<dbReference type="InterPro" id="IPR002110">
    <property type="entry name" value="Ankyrin_rpt"/>
</dbReference>